<evidence type="ECO:0000256" key="2">
    <source>
        <dbReference type="ARBA" id="ARBA00011073"/>
    </source>
</evidence>
<dbReference type="Pfam" id="PF00082">
    <property type="entry name" value="Peptidase_S8"/>
    <property type="match status" value="1"/>
</dbReference>
<dbReference type="PRINTS" id="PR00723">
    <property type="entry name" value="SUBTILISIN"/>
</dbReference>
<keyword evidence="3" id="KW-1003">Cell membrane</keyword>
<dbReference type="PROSITE" id="PS00138">
    <property type="entry name" value="SUBTILASE_SER"/>
    <property type="match status" value="1"/>
</dbReference>
<sequence length="429" mass="44502">MESRQPVGSRAIGHRAGHRRRAAGALVTAACFVGLSCATAAPAMADTNVPLNSGECKFGADDIKETPWSLQRLLTNQMWADTRGKGVRVAVIDTGIDAGNAQIRPNISGGKSFVGGKPTEDTVGHGTKVAGIIAARPRPGSGFFGIAPEANVIPLQQTSDKKAGNAASLADAINYAVSQKVDIINISQGTAASPARLELLKTAIRNAAAHKILIVASAGNDGASGAEKNMYPAAFQEFDNVLSVAASDRNNERAPFSQPGAWVDIAAPGVDMVSTVPNGGNCVDQGTSFAAPYAAGAAALLIAKHKDEGQHWTPQEVIWHLEQTAERVRRTADHNIGWGVVDPVAALKDDTRPTAAPQPDKPSNAADGSNIQPAAITIGESPGERRARIAIYIVGGGLLAVAAVVGSSIAIRDWRRKTGLTTHGEAKHG</sequence>
<keyword evidence="5 13" id="KW-0812">Transmembrane</keyword>
<dbReference type="InterPro" id="IPR023828">
    <property type="entry name" value="Peptidase_S8_Ser-AS"/>
</dbReference>
<gene>
    <name evidence="16" type="primary">mycP</name>
    <name evidence="16" type="ORF">JK360_25955</name>
</gene>
<comment type="caution">
    <text evidence="16">The sequence shown here is derived from an EMBL/GenBank/DDBJ whole genome shotgun (WGS) entry which is preliminary data.</text>
</comment>
<dbReference type="PANTHER" id="PTHR43806:SF11">
    <property type="entry name" value="CEREVISIN-RELATED"/>
    <property type="match status" value="1"/>
</dbReference>
<dbReference type="PANTHER" id="PTHR43806">
    <property type="entry name" value="PEPTIDASE S8"/>
    <property type="match status" value="1"/>
</dbReference>
<evidence type="ECO:0000256" key="9">
    <source>
        <dbReference type="ARBA" id="ARBA00023136"/>
    </source>
</evidence>
<evidence type="ECO:0000256" key="7">
    <source>
        <dbReference type="ARBA" id="ARBA00022825"/>
    </source>
</evidence>
<feature type="active site" description="Charge relay system" evidence="10">
    <location>
        <position position="288"/>
    </location>
</feature>
<dbReference type="GO" id="GO:0006508">
    <property type="term" value="P:proteolysis"/>
    <property type="evidence" value="ECO:0007669"/>
    <property type="project" value="UniProtKB-KW"/>
</dbReference>
<reference evidence="16 17" key="1">
    <citation type="submission" date="2021-01" db="EMBL/GenBank/DDBJ databases">
        <title>WGS of actinomycetes isolated from Thailand.</title>
        <authorList>
            <person name="Thawai C."/>
        </authorList>
    </citation>
    <scope>NUCLEOTIDE SEQUENCE [LARGE SCALE GENOMIC DNA]</scope>
    <source>
        <strain evidence="16 17">CH9-7</strain>
    </source>
</reference>
<evidence type="ECO:0000256" key="10">
    <source>
        <dbReference type="PROSITE-ProRule" id="PRU01240"/>
    </source>
</evidence>
<evidence type="ECO:0000256" key="5">
    <source>
        <dbReference type="ARBA" id="ARBA00022692"/>
    </source>
</evidence>
<dbReference type="Gene3D" id="3.40.50.200">
    <property type="entry name" value="Peptidase S8/S53 domain"/>
    <property type="match status" value="1"/>
</dbReference>
<feature type="transmembrane region" description="Helical" evidence="13">
    <location>
        <begin position="389"/>
        <end position="411"/>
    </location>
</feature>
<keyword evidence="9 13" id="KW-0472">Membrane</keyword>
<comment type="subcellular location">
    <subcellularLocation>
        <location evidence="1">Cell membrane</location>
        <topology evidence="1">Single-pass membrane protein</topology>
    </subcellularLocation>
</comment>
<keyword evidence="4 10" id="KW-0645">Protease</keyword>
<feature type="domain" description="Peptidase S8/S53" evidence="15">
    <location>
        <begin position="84"/>
        <end position="339"/>
    </location>
</feature>
<evidence type="ECO:0000256" key="14">
    <source>
        <dbReference type="SAM" id="SignalP"/>
    </source>
</evidence>
<protein>
    <submittedName>
        <fullName evidence="16">Type VII secretion-associated serine protease mycosin</fullName>
    </submittedName>
</protein>
<feature type="signal peptide" evidence="14">
    <location>
        <begin position="1"/>
        <end position="45"/>
    </location>
</feature>
<dbReference type="InterPro" id="IPR022398">
    <property type="entry name" value="Peptidase_S8_His-AS"/>
</dbReference>
<accession>A0ABS1MYB6</accession>
<feature type="active site" description="Charge relay system" evidence="10">
    <location>
        <position position="125"/>
    </location>
</feature>
<name>A0ABS1MYB6_9ACTN</name>
<keyword evidence="6 10" id="KW-0378">Hydrolase</keyword>
<evidence type="ECO:0000256" key="13">
    <source>
        <dbReference type="SAM" id="Phobius"/>
    </source>
</evidence>
<dbReference type="PROSITE" id="PS00137">
    <property type="entry name" value="SUBTILASE_HIS"/>
    <property type="match status" value="1"/>
</dbReference>
<evidence type="ECO:0000256" key="4">
    <source>
        <dbReference type="ARBA" id="ARBA00022670"/>
    </source>
</evidence>
<evidence type="ECO:0000259" key="15">
    <source>
        <dbReference type="Pfam" id="PF00082"/>
    </source>
</evidence>
<evidence type="ECO:0000313" key="16">
    <source>
        <dbReference type="EMBL" id="MBL1092777.1"/>
    </source>
</evidence>
<dbReference type="EMBL" id="JAERRI010000015">
    <property type="protein sequence ID" value="MBL1092777.1"/>
    <property type="molecule type" value="Genomic_DNA"/>
</dbReference>
<evidence type="ECO:0000256" key="3">
    <source>
        <dbReference type="ARBA" id="ARBA00022475"/>
    </source>
</evidence>
<dbReference type="InterPro" id="IPR036852">
    <property type="entry name" value="Peptidase_S8/S53_dom_sf"/>
</dbReference>
<feature type="active site" description="Charge relay system" evidence="10">
    <location>
        <position position="93"/>
    </location>
</feature>
<dbReference type="InterPro" id="IPR000209">
    <property type="entry name" value="Peptidase_S8/S53_dom"/>
</dbReference>
<dbReference type="NCBIfam" id="TIGR03921">
    <property type="entry name" value="T7SS_mycosin"/>
    <property type="match status" value="1"/>
</dbReference>
<proteinExistence type="inferred from homology"/>
<dbReference type="InterPro" id="IPR015500">
    <property type="entry name" value="Peptidase_S8_subtilisin-rel"/>
</dbReference>
<evidence type="ECO:0000256" key="1">
    <source>
        <dbReference type="ARBA" id="ARBA00004162"/>
    </source>
</evidence>
<evidence type="ECO:0000256" key="12">
    <source>
        <dbReference type="SAM" id="MobiDB-lite"/>
    </source>
</evidence>
<evidence type="ECO:0000256" key="8">
    <source>
        <dbReference type="ARBA" id="ARBA00022989"/>
    </source>
</evidence>
<dbReference type="GO" id="GO:0008233">
    <property type="term" value="F:peptidase activity"/>
    <property type="evidence" value="ECO:0007669"/>
    <property type="project" value="UniProtKB-KW"/>
</dbReference>
<dbReference type="SUPFAM" id="SSF52743">
    <property type="entry name" value="Subtilisin-like"/>
    <property type="match status" value="1"/>
</dbReference>
<dbReference type="InterPro" id="IPR023827">
    <property type="entry name" value="Peptidase_S8_Asp-AS"/>
</dbReference>
<dbReference type="PROSITE" id="PS51892">
    <property type="entry name" value="SUBTILASE"/>
    <property type="match status" value="1"/>
</dbReference>
<feature type="region of interest" description="Disordered" evidence="12">
    <location>
        <begin position="350"/>
        <end position="372"/>
    </location>
</feature>
<keyword evidence="8 13" id="KW-1133">Transmembrane helix</keyword>
<evidence type="ECO:0000256" key="6">
    <source>
        <dbReference type="ARBA" id="ARBA00022801"/>
    </source>
</evidence>
<evidence type="ECO:0000256" key="11">
    <source>
        <dbReference type="RuleBase" id="RU003355"/>
    </source>
</evidence>
<organism evidence="16 17">
    <name type="scientific">Streptomyces siderophoricus</name>
    <dbReference type="NCBI Taxonomy" id="2802281"/>
    <lineage>
        <taxon>Bacteria</taxon>
        <taxon>Bacillati</taxon>
        <taxon>Actinomycetota</taxon>
        <taxon>Actinomycetes</taxon>
        <taxon>Kitasatosporales</taxon>
        <taxon>Streptomycetaceae</taxon>
        <taxon>Streptomyces</taxon>
    </lineage>
</organism>
<evidence type="ECO:0000313" key="17">
    <source>
        <dbReference type="Proteomes" id="UP000629371"/>
    </source>
</evidence>
<dbReference type="InterPro" id="IPR050131">
    <property type="entry name" value="Peptidase_S8_subtilisin-like"/>
</dbReference>
<dbReference type="Proteomes" id="UP000629371">
    <property type="component" value="Unassembled WGS sequence"/>
</dbReference>
<keyword evidence="7 10" id="KW-0720">Serine protease</keyword>
<keyword evidence="14" id="KW-0732">Signal</keyword>
<comment type="similarity">
    <text evidence="2 10 11">Belongs to the peptidase S8 family.</text>
</comment>
<feature type="chain" id="PRO_5046782077" evidence="14">
    <location>
        <begin position="46"/>
        <end position="429"/>
    </location>
</feature>
<keyword evidence="17" id="KW-1185">Reference proteome</keyword>
<dbReference type="InterPro" id="IPR023834">
    <property type="entry name" value="T7SS_pept_S8A_mycosin"/>
</dbReference>
<dbReference type="PROSITE" id="PS00136">
    <property type="entry name" value="SUBTILASE_ASP"/>
    <property type="match status" value="1"/>
</dbReference>